<comment type="catalytic activity">
    <reaction evidence="7">
        <text>tetracosanoate + ATP + CoA = tetracosanoyl-CoA + AMP + diphosphate</text>
        <dbReference type="Rhea" id="RHEA:33639"/>
        <dbReference type="ChEBI" id="CHEBI:30616"/>
        <dbReference type="ChEBI" id="CHEBI:31014"/>
        <dbReference type="ChEBI" id="CHEBI:33019"/>
        <dbReference type="ChEBI" id="CHEBI:57287"/>
        <dbReference type="ChEBI" id="CHEBI:65052"/>
        <dbReference type="ChEBI" id="CHEBI:456215"/>
    </reaction>
    <physiologicalReaction direction="left-to-right" evidence="7">
        <dbReference type="Rhea" id="RHEA:33640"/>
    </physiologicalReaction>
</comment>
<dbReference type="AlphaFoldDB" id="A0A643BTS7"/>
<reference evidence="10 11" key="1">
    <citation type="journal article" date="2019" name="PLoS ONE">
        <title>Genomic analyses reveal an absence of contemporary introgressive admixture between fin whales and blue whales, despite known hybrids.</title>
        <authorList>
            <person name="Westbury M.V."/>
            <person name="Petersen B."/>
            <person name="Lorenzen E.D."/>
        </authorList>
    </citation>
    <scope>NUCLEOTIDE SEQUENCE [LARGE SCALE GENOMIC DNA]</scope>
    <source>
        <strain evidence="10">FinWhale-01</strain>
    </source>
</reference>
<evidence type="ECO:0000256" key="6">
    <source>
        <dbReference type="ARBA" id="ARBA00041297"/>
    </source>
</evidence>
<evidence type="ECO:0000256" key="4">
    <source>
        <dbReference type="ARBA" id="ARBA00023098"/>
    </source>
</evidence>
<evidence type="ECO:0000256" key="5">
    <source>
        <dbReference type="ARBA" id="ARBA00036527"/>
    </source>
</evidence>
<keyword evidence="11" id="KW-1185">Reference proteome</keyword>
<feature type="signal peptide" evidence="8">
    <location>
        <begin position="1"/>
        <end position="23"/>
    </location>
</feature>
<dbReference type="SUPFAM" id="SSF56801">
    <property type="entry name" value="Acetyl-CoA synthetase-like"/>
    <property type="match status" value="1"/>
</dbReference>
<keyword evidence="3" id="KW-0813">Transport</keyword>
<evidence type="ECO:0000259" key="9">
    <source>
        <dbReference type="Pfam" id="PF00501"/>
    </source>
</evidence>
<dbReference type="GO" id="GO:0005789">
    <property type="term" value="C:endoplasmic reticulum membrane"/>
    <property type="evidence" value="ECO:0007669"/>
    <property type="project" value="TreeGrafter"/>
</dbReference>
<dbReference type="GO" id="GO:0005324">
    <property type="term" value="F:long-chain fatty acid transmembrane transporter activity"/>
    <property type="evidence" value="ECO:0007669"/>
    <property type="project" value="TreeGrafter"/>
</dbReference>
<keyword evidence="2" id="KW-0436">Ligase</keyword>
<evidence type="ECO:0000256" key="7">
    <source>
        <dbReference type="ARBA" id="ARBA00048666"/>
    </source>
</evidence>
<dbReference type="EMBL" id="SGJD01004763">
    <property type="protein sequence ID" value="KAB0391150.1"/>
    <property type="molecule type" value="Genomic_DNA"/>
</dbReference>
<dbReference type="InterPro" id="IPR042099">
    <property type="entry name" value="ANL_N_sf"/>
</dbReference>
<dbReference type="GO" id="GO:0004467">
    <property type="term" value="F:long-chain fatty acid-CoA ligase activity"/>
    <property type="evidence" value="ECO:0007669"/>
    <property type="project" value="TreeGrafter"/>
</dbReference>
<feature type="non-terminal residue" evidence="10">
    <location>
        <position position="598"/>
    </location>
</feature>
<protein>
    <recommendedName>
        <fullName evidence="6">Long-chain-fatty-acid--CoA ligase</fullName>
    </recommendedName>
</protein>
<dbReference type="PANTHER" id="PTHR43107:SF25">
    <property type="entry name" value="LONG-CHAIN FATTY ACID TRANSPORT PROTEIN 5"/>
    <property type="match status" value="1"/>
</dbReference>
<comment type="similarity">
    <text evidence="1">Belongs to the ATP-dependent AMP-binding enzyme family.</text>
</comment>
<keyword evidence="3" id="KW-0445">Lipid transport</keyword>
<dbReference type="PROSITE" id="PS00455">
    <property type="entry name" value="AMP_BINDING"/>
    <property type="match status" value="1"/>
</dbReference>
<evidence type="ECO:0000313" key="11">
    <source>
        <dbReference type="Proteomes" id="UP000437017"/>
    </source>
</evidence>
<dbReference type="GO" id="GO:0008206">
    <property type="term" value="P:bile acid metabolic process"/>
    <property type="evidence" value="ECO:0007669"/>
    <property type="project" value="TreeGrafter"/>
</dbReference>
<keyword evidence="8" id="KW-0732">Signal</keyword>
<dbReference type="GO" id="GO:0044539">
    <property type="term" value="P:long-chain fatty acid import into cell"/>
    <property type="evidence" value="ECO:0007669"/>
    <property type="project" value="TreeGrafter"/>
</dbReference>
<evidence type="ECO:0000313" key="10">
    <source>
        <dbReference type="EMBL" id="KAB0391150.1"/>
    </source>
</evidence>
<dbReference type="PANTHER" id="PTHR43107">
    <property type="entry name" value="LONG-CHAIN FATTY ACID TRANSPORT PROTEIN"/>
    <property type="match status" value="1"/>
</dbReference>
<comment type="caution">
    <text evidence="10">The sequence shown here is derived from an EMBL/GenBank/DDBJ whole genome shotgun (WGS) entry which is preliminary data.</text>
</comment>
<accession>A0A643BTS7</accession>
<evidence type="ECO:0000256" key="1">
    <source>
        <dbReference type="ARBA" id="ARBA00006432"/>
    </source>
</evidence>
<name>A0A643BTS7_BALPH</name>
<organism evidence="10 11">
    <name type="scientific">Balaenoptera physalus</name>
    <name type="common">Fin whale</name>
    <name type="synonym">Balaena physalus</name>
    <dbReference type="NCBI Taxonomy" id="9770"/>
    <lineage>
        <taxon>Eukaryota</taxon>
        <taxon>Metazoa</taxon>
        <taxon>Chordata</taxon>
        <taxon>Craniata</taxon>
        <taxon>Vertebrata</taxon>
        <taxon>Euteleostomi</taxon>
        <taxon>Mammalia</taxon>
        <taxon>Eutheria</taxon>
        <taxon>Laurasiatheria</taxon>
        <taxon>Artiodactyla</taxon>
        <taxon>Whippomorpha</taxon>
        <taxon>Cetacea</taxon>
        <taxon>Mysticeti</taxon>
        <taxon>Balaenopteridae</taxon>
        <taxon>Balaenoptera</taxon>
    </lineage>
</organism>
<dbReference type="Pfam" id="PF00501">
    <property type="entry name" value="AMP-binding"/>
    <property type="match status" value="1"/>
</dbReference>
<proteinExistence type="inferred from homology"/>
<dbReference type="GO" id="GO:0005886">
    <property type="term" value="C:plasma membrane"/>
    <property type="evidence" value="ECO:0007669"/>
    <property type="project" value="TreeGrafter"/>
</dbReference>
<gene>
    <name evidence="10" type="ORF">E2I00_017275</name>
</gene>
<sequence length="598" mass="65934">MGIWGRLAFLLLLLLLLRGLGQSAWPAAVALALRWLLGDSTCCPPPGLRWLPADLAYVFRILRLGLNIWARLSRQPPDTFVDSFERRVRAQPGRAILVWTGPGSRSVTFGELDARACRAAWVMKAELGGATGPRAQEPTALLVLPSQTISALGLWLGLAKLGCPVAWINPHGRGAPLVHSVLSSGARVLVVDPGEDLRDQRSRSSPTPGVRALGAALDAAPSDPVPADLRAEIKLRSPALFIYTSGTTGLPKPAILTYERALQISGMLTLCGVTADDVVYTVLPLYHTMGLVLGVLSCLELGVTCVLAPKFSASCFWDDCRQHGVTVIQYVGEVLRYLCNTPQRPEDRTHKVRLAIGSGLRAEVWETFQQRFGPIRIWEVYGSTEGNGGFVNYPGRCGAQGKISCFLRMLSPFELVQYSMETEEPVRDSWGLCIPARPGEAGLLLTQVLRHQPFLGYRGPREHTERKLVKNVRRPNDLYYNTGDVLALDDEGFLYFRDRLGDTFRSRGVGMAAVQLAPGQAFDGQRLYQHVRTWLPAYAAPHFIRVQDALEITSTFKLVKSRLVREGFNVGIVADPLYLLDNRARAFRPLTSDIYRAV</sequence>
<evidence type="ECO:0000256" key="3">
    <source>
        <dbReference type="ARBA" id="ARBA00023055"/>
    </source>
</evidence>
<dbReference type="InterPro" id="IPR000873">
    <property type="entry name" value="AMP-dep_synth/lig_dom"/>
</dbReference>
<evidence type="ECO:0000256" key="8">
    <source>
        <dbReference type="SAM" id="SignalP"/>
    </source>
</evidence>
<dbReference type="InterPro" id="IPR020845">
    <property type="entry name" value="AMP-binding_CS"/>
</dbReference>
<comment type="catalytic activity">
    <reaction evidence="5">
        <text>a very long-chain fatty acid + ATP + CoA = a very long-chain fatty acyl-CoA + AMP + diphosphate</text>
        <dbReference type="Rhea" id="RHEA:54536"/>
        <dbReference type="ChEBI" id="CHEBI:30616"/>
        <dbReference type="ChEBI" id="CHEBI:33019"/>
        <dbReference type="ChEBI" id="CHEBI:57287"/>
        <dbReference type="ChEBI" id="CHEBI:58950"/>
        <dbReference type="ChEBI" id="CHEBI:138261"/>
        <dbReference type="ChEBI" id="CHEBI:456215"/>
    </reaction>
    <physiologicalReaction direction="left-to-right" evidence="5">
        <dbReference type="Rhea" id="RHEA:54537"/>
    </physiologicalReaction>
</comment>
<feature type="chain" id="PRO_5025058811" description="Long-chain-fatty-acid--CoA ligase" evidence="8">
    <location>
        <begin position="24"/>
        <end position="598"/>
    </location>
</feature>
<feature type="domain" description="AMP-dependent synthetase/ligase" evidence="9">
    <location>
        <begin position="84"/>
        <end position="393"/>
    </location>
</feature>
<dbReference type="OrthoDB" id="288590at2759"/>
<dbReference type="Proteomes" id="UP000437017">
    <property type="component" value="Unassembled WGS sequence"/>
</dbReference>
<keyword evidence="4" id="KW-0443">Lipid metabolism</keyword>
<dbReference type="Gene3D" id="3.40.50.12780">
    <property type="entry name" value="N-terminal domain of ligase-like"/>
    <property type="match status" value="1"/>
</dbReference>
<evidence type="ECO:0000256" key="2">
    <source>
        <dbReference type="ARBA" id="ARBA00022598"/>
    </source>
</evidence>